<protein>
    <submittedName>
        <fullName evidence="10">Multisubunit sodium/proton antiporter, MrpB subunit</fullName>
    </submittedName>
</protein>
<feature type="domain" description="MrpA C-terminal/MbhE" evidence="9">
    <location>
        <begin position="33"/>
        <end position="85"/>
    </location>
</feature>
<sequence>MKHLSLATVTICGLLLIFITGSFPDWGDPQSPASLHLSNHYIEKTYEETSVPNIVTAVLGDYRGFDTMFETTVVFCAGMACFFLLGNSGGREIKSNVRIYRHIQTGVVMRFRGDAKDPKENGAFERIDSDWTPYDMIVSRVAKIMIPFIQIYGLYVIAHGHHSPGGGFQGGVILAASFLLFGLSHNLRDMIGRISNKTLGIMSAVGVLIYAGWGFLAMCYGGNFLDYSALAGLLGVDPIAARSLGIMIVEIGVATTVMSTMIIIYNNVASAGKYDEGL</sequence>
<dbReference type="InterPro" id="IPR007182">
    <property type="entry name" value="MnhB"/>
</dbReference>
<dbReference type="InterPro" id="IPR050622">
    <property type="entry name" value="CPA3_antiporter_subunitB"/>
</dbReference>
<evidence type="ECO:0000256" key="2">
    <source>
        <dbReference type="ARBA" id="ARBA00009425"/>
    </source>
</evidence>
<evidence type="ECO:0000313" key="10">
    <source>
        <dbReference type="EMBL" id="SKA73173.1"/>
    </source>
</evidence>
<evidence type="ECO:0000256" key="7">
    <source>
        <dbReference type="SAM" id="Phobius"/>
    </source>
</evidence>
<dbReference type="NCBIfam" id="NF009162">
    <property type="entry name" value="PRK12508.1"/>
    <property type="match status" value="1"/>
</dbReference>
<dbReference type="GO" id="GO:0005886">
    <property type="term" value="C:plasma membrane"/>
    <property type="evidence" value="ECO:0007669"/>
    <property type="project" value="UniProtKB-SubCell"/>
</dbReference>
<keyword evidence="11" id="KW-1185">Reference proteome</keyword>
<feature type="transmembrane region" description="Helical" evidence="7">
    <location>
        <begin position="244"/>
        <end position="265"/>
    </location>
</feature>
<evidence type="ECO:0000256" key="1">
    <source>
        <dbReference type="ARBA" id="ARBA00004651"/>
    </source>
</evidence>
<proteinExistence type="inferred from homology"/>
<evidence type="ECO:0000259" key="8">
    <source>
        <dbReference type="Pfam" id="PF04039"/>
    </source>
</evidence>
<dbReference type="OrthoDB" id="2085045at2"/>
<feature type="transmembrane region" description="Helical" evidence="7">
    <location>
        <begin position="68"/>
        <end position="86"/>
    </location>
</feature>
<dbReference type="Pfam" id="PF20501">
    <property type="entry name" value="MbhE"/>
    <property type="match status" value="1"/>
</dbReference>
<accession>A0A1T4W7B8</accession>
<gene>
    <name evidence="10" type="ORF">SAMN02745702_01810</name>
</gene>
<dbReference type="InterPro" id="IPR046806">
    <property type="entry name" value="MrpA_C/MbhE"/>
</dbReference>
<keyword evidence="3" id="KW-1003">Cell membrane</keyword>
<feature type="domain" description="Na+/H+ antiporter MnhB subunit-related protein" evidence="8">
    <location>
        <begin position="137"/>
        <end position="262"/>
    </location>
</feature>
<evidence type="ECO:0000313" key="11">
    <source>
        <dbReference type="Proteomes" id="UP000189733"/>
    </source>
</evidence>
<dbReference type="AlphaFoldDB" id="A0A1T4W7B8"/>
<feature type="transmembrane region" description="Helical" evidence="7">
    <location>
        <begin position="199"/>
        <end position="224"/>
    </location>
</feature>
<evidence type="ECO:0000256" key="4">
    <source>
        <dbReference type="ARBA" id="ARBA00022692"/>
    </source>
</evidence>
<comment type="subcellular location">
    <subcellularLocation>
        <location evidence="1">Cell membrane</location>
        <topology evidence="1">Multi-pass membrane protein</topology>
    </subcellularLocation>
</comment>
<keyword evidence="5 7" id="KW-1133">Transmembrane helix</keyword>
<evidence type="ECO:0000256" key="5">
    <source>
        <dbReference type="ARBA" id="ARBA00022989"/>
    </source>
</evidence>
<dbReference type="STRING" id="1121442.SAMN02745702_01810"/>
<organism evidence="10 11">
    <name type="scientific">Desulfobaculum bizertense DSM 18034</name>
    <dbReference type="NCBI Taxonomy" id="1121442"/>
    <lineage>
        <taxon>Bacteria</taxon>
        <taxon>Pseudomonadati</taxon>
        <taxon>Thermodesulfobacteriota</taxon>
        <taxon>Desulfovibrionia</taxon>
        <taxon>Desulfovibrionales</taxon>
        <taxon>Desulfovibrionaceae</taxon>
        <taxon>Desulfobaculum</taxon>
    </lineage>
</organism>
<feature type="transmembrane region" description="Helical" evidence="7">
    <location>
        <begin position="168"/>
        <end position="187"/>
    </location>
</feature>
<feature type="transmembrane region" description="Helical" evidence="7">
    <location>
        <begin position="144"/>
        <end position="162"/>
    </location>
</feature>
<keyword evidence="6 7" id="KW-0472">Membrane</keyword>
<dbReference type="Pfam" id="PF04039">
    <property type="entry name" value="MnhB"/>
    <property type="match status" value="1"/>
</dbReference>
<name>A0A1T4W7B8_9BACT</name>
<comment type="similarity">
    <text evidence="2">Belongs to the CPA3 antiporters (TC 2.A.63) subunit B family.</text>
</comment>
<reference evidence="10 11" key="1">
    <citation type="submission" date="2017-02" db="EMBL/GenBank/DDBJ databases">
        <authorList>
            <person name="Peterson S.W."/>
        </authorList>
    </citation>
    <scope>NUCLEOTIDE SEQUENCE [LARGE SCALE GENOMIC DNA]</scope>
    <source>
        <strain evidence="10 11">DSM 18034</strain>
    </source>
</reference>
<dbReference type="PANTHER" id="PTHR33932:SF4">
    <property type="entry name" value="NA(+)_H(+) ANTIPORTER SUBUNIT B"/>
    <property type="match status" value="1"/>
</dbReference>
<evidence type="ECO:0000259" key="9">
    <source>
        <dbReference type="Pfam" id="PF20501"/>
    </source>
</evidence>
<dbReference type="PANTHER" id="PTHR33932">
    <property type="entry name" value="NA(+)/H(+) ANTIPORTER SUBUNIT B"/>
    <property type="match status" value="1"/>
</dbReference>
<dbReference type="Proteomes" id="UP000189733">
    <property type="component" value="Unassembled WGS sequence"/>
</dbReference>
<keyword evidence="4 7" id="KW-0812">Transmembrane</keyword>
<evidence type="ECO:0000256" key="3">
    <source>
        <dbReference type="ARBA" id="ARBA00022475"/>
    </source>
</evidence>
<dbReference type="EMBL" id="FUYA01000005">
    <property type="protein sequence ID" value="SKA73173.1"/>
    <property type="molecule type" value="Genomic_DNA"/>
</dbReference>
<evidence type="ECO:0000256" key="6">
    <source>
        <dbReference type="ARBA" id="ARBA00023136"/>
    </source>
</evidence>